<comment type="caution">
    <text evidence="2">The sequence shown here is derived from an EMBL/GenBank/DDBJ whole genome shotgun (WGS) entry which is preliminary data.</text>
</comment>
<organism evidence="2 3">
    <name type="scientific">Aspergillus keveii</name>
    <dbReference type="NCBI Taxonomy" id="714993"/>
    <lineage>
        <taxon>Eukaryota</taxon>
        <taxon>Fungi</taxon>
        <taxon>Dikarya</taxon>
        <taxon>Ascomycota</taxon>
        <taxon>Pezizomycotina</taxon>
        <taxon>Eurotiomycetes</taxon>
        <taxon>Eurotiomycetidae</taxon>
        <taxon>Eurotiales</taxon>
        <taxon>Aspergillaceae</taxon>
        <taxon>Aspergillus</taxon>
        <taxon>Aspergillus subgen. Nidulantes</taxon>
    </lineage>
</organism>
<proteinExistence type="predicted"/>
<keyword evidence="3" id="KW-1185">Reference proteome</keyword>
<accession>A0ABR4G2J5</accession>
<evidence type="ECO:0000313" key="3">
    <source>
        <dbReference type="Proteomes" id="UP001610563"/>
    </source>
</evidence>
<protein>
    <recommendedName>
        <fullName evidence="1">F-box domain-containing protein</fullName>
    </recommendedName>
</protein>
<dbReference type="InterPro" id="IPR036047">
    <property type="entry name" value="F-box-like_dom_sf"/>
</dbReference>
<reference evidence="2 3" key="1">
    <citation type="submission" date="2024-07" db="EMBL/GenBank/DDBJ databases">
        <title>Section-level genome sequencing and comparative genomics of Aspergillus sections Usti and Cavernicolus.</title>
        <authorList>
            <consortium name="Lawrence Berkeley National Laboratory"/>
            <person name="Nybo J.L."/>
            <person name="Vesth T.C."/>
            <person name="Theobald S."/>
            <person name="Frisvad J.C."/>
            <person name="Larsen T.O."/>
            <person name="Kjaerboelling I."/>
            <person name="Rothschild-Mancinelli K."/>
            <person name="Lyhne E.K."/>
            <person name="Kogle M.E."/>
            <person name="Barry K."/>
            <person name="Clum A."/>
            <person name="Na H."/>
            <person name="Ledsgaard L."/>
            <person name="Lin J."/>
            <person name="Lipzen A."/>
            <person name="Kuo A."/>
            <person name="Riley R."/>
            <person name="Mondo S."/>
            <person name="Labutti K."/>
            <person name="Haridas S."/>
            <person name="Pangalinan J."/>
            <person name="Salamov A.A."/>
            <person name="Simmons B.A."/>
            <person name="Magnuson J.K."/>
            <person name="Chen J."/>
            <person name="Drula E."/>
            <person name="Henrissat B."/>
            <person name="Wiebenga A."/>
            <person name="Lubbers R.J."/>
            <person name="Gomes A.C."/>
            <person name="Makela M.R."/>
            <person name="Stajich J."/>
            <person name="Grigoriev I.V."/>
            <person name="Mortensen U.H."/>
            <person name="De Vries R.P."/>
            <person name="Baker S.E."/>
            <person name="Andersen M.R."/>
        </authorList>
    </citation>
    <scope>NUCLEOTIDE SEQUENCE [LARGE SCALE GENOMIC DNA]</scope>
    <source>
        <strain evidence="2 3">CBS 209.92</strain>
    </source>
</reference>
<dbReference type="Pfam" id="PF24969">
    <property type="entry name" value="LRR_15"/>
    <property type="match status" value="1"/>
</dbReference>
<dbReference type="InterPro" id="IPR056867">
    <property type="entry name" value="LRR_15"/>
</dbReference>
<dbReference type="InterPro" id="IPR001810">
    <property type="entry name" value="F-box_dom"/>
</dbReference>
<feature type="domain" description="F-box" evidence="1">
    <location>
        <begin position="28"/>
        <end position="73"/>
    </location>
</feature>
<name>A0ABR4G2J5_9EURO</name>
<sequence>MMEGTSLSSSLSVFHALDSTLLCQGQPIMTFQALPPEIQLPAARELDPVDKVNLMYTCRYFYELVTPLLYEALPDAKRYSERLVDSLLRNPALRNYPRYIRLEACYVRGPDEEEEDDDDESAGDNKNNIEDILTAKEDEDDPTTWLYNVPLQTQYAREVCTSESDGDFLSRVIWTNGDGAHTLLLTLVPNLVRLDLQFPRHGGLTDLLVTWAARGRFATPVLQNLQDVYVSAEWRKFDEEGEDEIITDDALTFLRLPSLRRFKTDALRDVFYECRMPEHPSSVTHLEISRCPGLDDIEDFIAVFPNLQSYRHSYVTWKWKKPLSSRRMYQTLLQSKETLREIWLDISVRNFERAPAELKWPTFSKFTALEVLHVPIFLLEGFTGERRTIDLTDLLPPCLKTLHIFDAASNALPNLLPSLLNHINSRQSQNLTELIVAFTPQYVEGGLFIILDESVKRGLQLTDDPLRSDESADLLCQRLKELQRACRRQEARFDFQIFDPSSELVRAWEFEDPFEETWSV</sequence>
<dbReference type="SUPFAM" id="SSF81383">
    <property type="entry name" value="F-box domain"/>
    <property type="match status" value="1"/>
</dbReference>
<dbReference type="Proteomes" id="UP001610563">
    <property type="component" value="Unassembled WGS sequence"/>
</dbReference>
<evidence type="ECO:0000259" key="1">
    <source>
        <dbReference type="PROSITE" id="PS50181"/>
    </source>
</evidence>
<gene>
    <name evidence="2" type="ORF">BJX66DRAFT_306355</name>
</gene>
<evidence type="ECO:0000313" key="2">
    <source>
        <dbReference type="EMBL" id="KAL2793237.1"/>
    </source>
</evidence>
<dbReference type="PROSITE" id="PS50181">
    <property type="entry name" value="FBOX"/>
    <property type="match status" value="1"/>
</dbReference>
<dbReference type="Gene3D" id="3.80.10.10">
    <property type="entry name" value="Ribonuclease Inhibitor"/>
    <property type="match status" value="1"/>
</dbReference>
<dbReference type="EMBL" id="JBFTWV010000060">
    <property type="protein sequence ID" value="KAL2793237.1"/>
    <property type="molecule type" value="Genomic_DNA"/>
</dbReference>
<dbReference type="InterPro" id="IPR032675">
    <property type="entry name" value="LRR_dom_sf"/>
</dbReference>